<feature type="compositionally biased region" description="Low complexity" evidence="2">
    <location>
        <begin position="999"/>
        <end position="1011"/>
    </location>
</feature>
<evidence type="ECO:0000313" key="4">
    <source>
        <dbReference type="EMBL" id="MFC6165737.1"/>
    </source>
</evidence>
<dbReference type="NCBIfam" id="TIGR03715">
    <property type="entry name" value="KxYKxGKxW"/>
    <property type="match status" value="1"/>
</dbReference>
<gene>
    <name evidence="4" type="ORF">ACFP3T_13790</name>
</gene>
<dbReference type="Pfam" id="PF07523">
    <property type="entry name" value="Big_3"/>
    <property type="match status" value="2"/>
</dbReference>
<feature type="region of interest" description="Disordered" evidence="2">
    <location>
        <begin position="975"/>
        <end position="1048"/>
    </location>
</feature>
<dbReference type="EMBL" id="JBHSSD010000057">
    <property type="protein sequence ID" value="MFC6165737.1"/>
    <property type="molecule type" value="Genomic_DNA"/>
</dbReference>
<dbReference type="InterPro" id="IPR005046">
    <property type="entry name" value="DUF285"/>
</dbReference>
<dbReference type="InterPro" id="IPR013783">
    <property type="entry name" value="Ig-like_fold"/>
</dbReference>
<dbReference type="NCBIfam" id="TIGR01167">
    <property type="entry name" value="LPXTG_anchor"/>
    <property type="match status" value="1"/>
</dbReference>
<dbReference type="Pfam" id="PF03382">
    <property type="entry name" value="DUF285"/>
    <property type="match status" value="1"/>
</dbReference>
<feature type="compositionally biased region" description="Basic and acidic residues" evidence="2">
    <location>
        <begin position="171"/>
        <end position="186"/>
    </location>
</feature>
<name>A0ABW1RAA3_9LACO</name>
<dbReference type="Gene3D" id="3.80.10.10">
    <property type="entry name" value="Ribonuclease Inhibitor"/>
    <property type="match status" value="1"/>
</dbReference>
<evidence type="ECO:0000313" key="5">
    <source>
        <dbReference type="Proteomes" id="UP001596253"/>
    </source>
</evidence>
<feature type="compositionally biased region" description="Polar residues" evidence="2">
    <location>
        <begin position="101"/>
        <end position="110"/>
    </location>
</feature>
<feature type="domain" description="Ig-like" evidence="3">
    <location>
        <begin position="733"/>
        <end position="805"/>
    </location>
</feature>
<proteinExistence type="predicted"/>
<dbReference type="InterPro" id="IPR011889">
    <property type="entry name" value="Liste_lipo_26"/>
</dbReference>
<feature type="region of interest" description="Disordered" evidence="2">
    <location>
        <begin position="68"/>
        <end position="186"/>
    </location>
</feature>
<sequence>MLKSNDRKVRFKLYKQGKLWVITGITALVWQAGAIVGQADTVKPTVAPTPVTVKSSVDQPGKTAVLRATVPDKQPAKAPEKPDAGVADNIPTTKPAVPSDKQPTVDTSQQAKQPAKDPDTPKPTTPDQPAGNKPNPADSKPTTQTAPEKPVSNITDDTDKPESPATDDANQGDHEAIPNDVKQYDDYQKPVKIYTGEEIDPHDHKTNRDKGIFGTSEWWVDDDQILHIGEGKLADTNIWNMLQPDDLGTEPEVASQRDATPLPWGTETNNITTITFEGPVVAGKDASGLFSNMTSLATINDIDKFDTSQVTNMGYLFSRDESLTSLDLSHFKTDRVTNMQSTFFGLTSIKDLDLTPLNTSNVTRMAAMLASNVNLVKVDLSKLNTSHVTDMSSLFMSDEQLEHLDLTNFDTSQVTDMSYMFNGLTNLKDLNVSTFNTSKVIDMYSMFEDTAPNQSIAIDISNFDMTNVSQMPGMLATSPLKITLGANSVLTLDSYYFDQDAQDNIKPQTSGLYAFSKEDVHNGNKYTGKWFDTKTHQVYTTEELVKPYTGKGSGPATTYQQQSNLEVQDSTIRVNSKWQPSNNLISATDDDGSNVTFKKDRRQATMGPQLSVYDQPNTQIPGNYTVVYNLTDSVGFQAIRKSKIIVTGLILNETEKQLSTTAPWEPLNNVKLAVDAQGNTVTTTGVTATIVNDQGHTVTNFRILGQYVVHYQLTGDDASVVEMPLTVFSLAKVTPKDTAIKLGTTWQASDNFNAVDENGKALTLTSPGVKVVGTPDTQTPGNYPITYTYTDAANHAVSATAKVTVAGILLKQAHLQLVTTANWQPQTNLKTAVNANGQRLTATDLQITVTNAKTRTATAATALTKQLTAPGTYLVSYQFTDKLGRHQATTLVTVTSQATVNATDQTIHIGDTWQPQAGFVSGTNEHGQSLAWAAITVTGQVNPAQAGQYPITYSYTDAAGNVTAKAVTVTVLGTTTGGGDNGNNGNNNGGNSNGGGHGSSDNGNDGTSPETKPQPTPTEPEQPTQSEDAGVIPTPAGQPSPAKVTPVKPISLVSPTLPQTDENTTTPLSIMGIAGLALSSLVAMFKFAKKP</sequence>
<feature type="compositionally biased region" description="Gly residues" evidence="2">
    <location>
        <begin position="975"/>
        <end position="998"/>
    </location>
</feature>
<dbReference type="InterPro" id="IPR022263">
    <property type="entry name" value="KxYKxGKxW"/>
</dbReference>
<organism evidence="4 5">
    <name type="scientific">Lactiplantibacillus dongliensis</name>
    <dbReference type="NCBI Taxonomy" id="2559919"/>
    <lineage>
        <taxon>Bacteria</taxon>
        <taxon>Bacillati</taxon>
        <taxon>Bacillota</taxon>
        <taxon>Bacilli</taxon>
        <taxon>Lactobacillales</taxon>
        <taxon>Lactobacillaceae</taxon>
        <taxon>Lactiplantibacillus</taxon>
    </lineage>
</organism>
<dbReference type="Pfam" id="PF19258">
    <property type="entry name" value="KxYKxGKxW_sig"/>
    <property type="match status" value="1"/>
</dbReference>
<keyword evidence="5" id="KW-1185">Reference proteome</keyword>
<keyword evidence="1" id="KW-0732">Signal</keyword>
<dbReference type="RefSeq" id="WP_137639926.1">
    <property type="nucleotide sequence ID" value="NZ_BJDK01000011.1"/>
</dbReference>
<feature type="compositionally biased region" description="Basic and acidic residues" evidence="2">
    <location>
        <begin position="74"/>
        <end position="83"/>
    </location>
</feature>
<feature type="domain" description="Ig-like" evidence="3">
    <location>
        <begin position="900"/>
        <end position="970"/>
    </location>
</feature>
<dbReference type="Gene3D" id="2.60.40.10">
    <property type="entry name" value="Immunoglobulins"/>
    <property type="match status" value="3"/>
</dbReference>
<reference evidence="5" key="1">
    <citation type="journal article" date="2019" name="Int. J. Syst. Evol. Microbiol.">
        <title>The Global Catalogue of Microorganisms (GCM) 10K type strain sequencing project: providing services to taxonomists for standard genome sequencing and annotation.</title>
        <authorList>
            <consortium name="The Broad Institute Genomics Platform"/>
            <consortium name="The Broad Institute Genome Sequencing Center for Infectious Disease"/>
            <person name="Wu L."/>
            <person name="Ma J."/>
        </authorList>
    </citation>
    <scope>NUCLEOTIDE SEQUENCE [LARGE SCALE GENOMIC DNA]</scope>
    <source>
        <strain evidence="5">CCM 8932</strain>
    </source>
</reference>
<evidence type="ECO:0000256" key="1">
    <source>
        <dbReference type="ARBA" id="ARBA00022729"/>
    </source>
</evidence>
<evidence type="ECO:0000256" key="2">
    <source>
        <dbReference type="SAM" id="MobiDB-lite"/>
    </source>
</evidence>
<protein>
    <submittedName>
        <fullName evidence="4">BspA family leucine-rich repeat surface protein</fullName>
    </submittedName>
</protein>
<dbReference type="SUPFAM" id="SSF52047">
    <property type="entry name" value="RNI-like"/>
    <property type="match status" value="1"/>
</dbReference>
<evidence type="ECO:0000259" key="3">
    <source>
        <dbReference type="Pfam" id="PF07523"/>
    </source>
</evidence>
<dbReference type="InterPro" id="IPR022038">
    <property type="entry name" value="Ig-like_bact"/>
</dbReference>
<comment type="caution">
    <text evidence="4">The sequence shown here is derived from an EMBL/GenBank/DDBJ whole genome shotgun (WGS) entry which is preliminary data.</text>
</comment>
<dbReference type="InterPro" id="IPR032675">
    <property type="entry name" value="LRR_dom_sf"/>
</dbReference>
<dbReference type="NCBIfam" id="TIGR02167">
    <property type="entry name" value="Liste_lipo_26"/>
    <property type="match status" value="5"/>
</dbReference>
<dbReference type="Proteomes" id="UP001596253">
    <property type="component" value="Unassembled WGS sequence"/>
</dbReference>
<accession>A0ABW1RAA3</accession>